<dbReference type="SUPFAM" id="SSF51182">
    <property type="entry name" value="RmlC-like cupins"/>
    <property type="match status" value="1"/>
</dbReference>
<dbReference type="GeneID" id="93148265"/>
<sequence>MSIKKNSKMKNQKHVSPIDFYSPSQMSIPMSFTMCYKINYDAAHTLYHVISPGNIDSHISSDAKTPHQHDHFELLYVLKGELVNTIEQTSYHYKEGDACLLNRNTRHIDIKGRNSIAVFLNLSTDYVAELMRDSSETSPKHKIHLFLSSNLKGNERFARNYLTFTPTLQSYGDDTLTRIAGLIDSVQLELSEQKPGSQDLIRGLIKRLIYMLEDEKKYHSNFVRLDATHQDFLFARIMNYIKETNGNITREDLSKALNYNAEYLNRIVKARTGVSMMKFRKKFQLARAKELLTETDENICTIIGELGFSGNSHFYTFFHQETGMSPMEYRNLWKQKIGEESETAQTEREQIQLNKNC</sequence>
<dbReference type="PANTHER" id="PTHR43280">
    <property type="entry name" value="ARAC-FAMILY TRANSCRIPTIONAL REGULATOR"/>
    <property type="match status" value="1"/>
</dbReference>
<dbReference type="Gene3D" id="1.10.10.60">
    <property type="entry name" value="Homeodomain-like"/>
    <property type="match status" value="2"/>
</dbReference>
<dbReference type="SUPFAM" id="SSF46689">
    <property type="entry name" value="Homeodomain-like"/>
    <property type="match status" value="1"/>
</dbReference>
<organism evidence="5 6">
    <name type="scientific">Hungatella hathewayi</name>
    <dbReference type="NCBI Taxonomy" id="154046"/>
    <lineage>
        <taxon>Bacteria</taxon>
        <taxon>Bacillati</taxon>
        <taxon>Bacillota</taxon>
        <taxon>Clostridia</taxon>
        <taxon>Lachnospirales</taxon>
        <taxon>Lachnospiraceae</taxon>
        <taxon>Hungatella</taxon>
    </lineage>
</organism>
<dbReference type="Pfam" id="PF12833">
    <property type="entry name" value="HTH_18"/>
    <property type="match status" value="1"/>
</dbReference>
<proteinExistence type="predicted"/>
<dbReference type="Proteomes" id="UP001055091">
    <property type="component" value="Unassembled WGS sequence"/>
</dbReference>
<dbReference type="InterPro" id="IPR018060">
    <property type="entry name" value="HTH_AraC"/>
</dbReference>
<dbReference type="InterPro" id="IPR014710">
    <property type="entry name" value="RmlC-like_jellyroll"/>
</dbReference>
<dbReference type="Pfam" id="PF02311">
    <property type="entry name" value="AraC_binding"/>
    <property type="match status" value="1"/>
</dbReference>
<evidence type="ECO:0000313" key="6">
    <source>
        <dbReference type="Proteomes" id="UP001055091"/>
    </source>
</evidence>
<dbReference type="PANTHER" id="PTHR43280:SF2">
    <property type="entry name" value="HTH-TYPE TRANSCRIPTIONAL REGULATOR EXSA"/>
    <property type="match status" value="1"/>
</dbReference>
<accession>A0AA37N3H0</accession>
<dbReference type="GO" id="GO:0003700">
    <property type="term" value="F:DNA-binding transcription factor activity"/>
    <property type="evidence" value="ECO:0007669"/>
    <property type="project" value="InterPro"/>
</dbReference>
<dbReference type="InterPro" id="IPR009057">
    <property type="entry name" value="Homeodomain-like_sf"/>
</dbReference>
<gene>
    <name evidence="5" type="ORF">CE91St55_24390</name>
</gene>
<comment type="caution">
    <text evidence="5">The sequence shown here is derived from an EMBL/GenBank/DDBJ whole genome shotgun (WGS) entry which is preliminary data.</text>
</comment>
<dbReference type="EMBL" id="BQNJ01000001">
    <property type="protein sequence ID" value="GKH00458.1"/>
    <property type="molecule type" value="Genomic_DNA"/>
</dbReference>
<feature type="domain" description="HTH araC/xylS-type" evidence="4">
    <location>
        <begin position="235"/>
        <end position="332"/>
    </location>
</feature>
<keyword evidence="2" id="KW-0238">DNA-binding</keyword>
<name>A0AA37N3H0_9FIRM</name>
<dbReference type="GO" id="GO:0043565">
    <property type="term" value="F:sequence-specific DNA binding"/>
    <property type="evidence" value="ECO:0007669"/>
    <property type="project" value="InterPro"/>
</dbReference>
<dbReference type="RefSeq" id="WP_006772362.1">
    <property type="nucleotide sequence ID" value="NZ_BQNJ01000001.1"/>
</dbReference>
<keyword evidence="3" id="KW-0804">Transcription</keyword>
<evidence type="ECO:0000256" key="2">
    <source>
        <dbReference type="ARBA" id="ARBA00023125"/>
    </source>
</evidence>
<dbReference type="SMART" id="SM00342">
    <property type="entry name" value="HTH_ARAC"/>
    <property type="match status" value="1"/>
</dbReference>
<evidence type="ECO:0000259" key="4">
    <source>
        <dbReference type="PROSITE" id="PS01124"/>
    </source>
</evidence>
<dbReference type="InterPro" id="IPR011051">
    <property type="entry name" value="RmlC_Cupin_sf"/>
</dbReference>
<evidence type="ECO:0000256" key="1">
    <source>
        <dbReference type="ARBA" id="ARBA00023015"/>
    </source>
</evidence>
<reference evidence="5" key="1">
    <citation type="submission" date="2022-01" db="EMBL/GenBank/DDBJ databases">
        <title>Novel bile acid biosynthetic pathways are enriched in the microbiome of centenarians.</title>
        <authorList>
            <person name="Sato Y."/>
            <person name="Atarashi K."/>
            <person name="Plichta R.D."/>
            <person name="Arai Y."/>
            <person name="Sasajima S."/>
            <person name="Kearney M.S."/>
            <person name="Suda W."/>
            <person name="Takeshita K."/>
            <person name="Sasaki T."/>
            <person name="Okamoto S."/>
            <person name="Skelly N.A."/>
            <person name="Okamura Y."/>
            <person name="Vlamakis H."/>
            <person name="Li Y."/>
            <person name="Tanoue T."/>
            <person name="Takei H."/>
            <person name="Nittono H."/>
            <person name="Narushima S."/>
            <person name="Irie J."/>
            <person name="Itoh H."/>
            <person name="Moriya K."/>
            <person name="Sugiura Y."/>
            <person name="Suematsu M."/>
            <person name="Moritoki N."/>
            <person name="Shibata S."/>
            <person name="Littman R.D."/>
            <person name="Fischbach A.M."/>
            <person name="Uwamino Y."/>
            <person name="Inoue T."/>
            <person name="Honda A."/>
            <person name="Hattori M."/>
            <person name="Murai T."/>
            <person name="Xavier J.R."/>
            <person name="Hirose N."/>
            <person name="Honda K."/>
        </authorList>
    </citation>
    <scope>NUCLEOTIDE SEQUENCE</scope>
    <source>
        <strain evidence="5">CE91-St55</strain>
    </source>
</reference>
<dbReference type="AlphaFoldDB" id="A0AA37N3H0"/>
<protein>
    <recommendedName>
        <fullName evidence="4">HTH araC/xylS-type domain-containing protein</fullName>
    </recommendedName>
</protein>
<dbReference type="Gene3D" id="2.60.120.10">
    <property type="entry name" value="Jelly Rolls"/>
    <property type="match status" value="1"/>
</dbReference>
<dbReference type="PROSITE" id="PS01124">
    <property type="entry name" value="HTH_ARAC_FAMILY_2"/>
    <property type="match status" value="1"/>
</dbReference>
<keyword evidence="1" id="KW-0805">Transcription regulation</keyword>
<evidence type="ECO:0000256" key="3">
    <source>
        <dbReference type="ARBA" id="ARBA00023163"/>
    </source>
</evidence>
<dbReference type="InterPro" id="IPR003313">
    <property type="entry name" value="AraC-bd"/>
</dbReference>
<evidence type="ECO:0000313" key="5">
    <source>
        <dbReference type="EMBL" id="GKH00458.1"/>
    </source>
</evidence>